<evidence type="ECO:0000313" key="1">
    <source>
        <dbReference type="EMBL" id="EKT4092711.1"/>
    </source>
</evidence>
<evidence type="ECO:0000313" key="2">
    <source>
        <dbReference type="Proteomes" id="UP001218208"/>
    </source>
</evidence>
<reference evidence="1" key="1">
    <citation type="submission" date="2022-07" db="EMBL/GenBank/DDBJ databases">
        <authorList>
            <consortium name="DAFM: The Division of Animal and Food Microbiology"/>
        </authorList>
    </citation>
    <scope>NUCLEOTIDE SEQUENCE</scope>
    <source>
        <strain evidence="1">19MO01SH01-2</strain>
    </source>
</reference>
<accession>A0AAI9FUJ5</accession>
<comment type="caution">
    <text evidence="1">The sequence shown here is derived from an EMBL/GenBank/DDBJ whole genome shotgun (WGS) entry which is preliminary data.</text>
</comment>
<organism evidence="1 2">
    <name type="scientific">Stenotrophomonas maltophilia</name>
    <name type="common">Pseudomonas maltophilia</name>
    <name type="synonym">Xanthomonas maltophilia</name>
    <dbReference type="NCBI Taxonomy" id="40324"/>
    <lineage>
        <taxon>Bacteria</taxon>
        <taxon>Pseudomonadati</taxon>
        <taxon>Pseudomonadota</taxon>
        <taxon>Gammaproteobacteria</taxon>
        <taxon>Lysobacterales</taxon>
        <taxon>Lysobacteraceae</taxon>
        <taxon>Stenotrophomonas</taxon>
        <taxon>Stenotrophomonas maltophilia group</taxon>
    </lineage>
</organism>
<dbReference type="AlphaFoldDB" id="A0AAI9FUJ5"/>
<proteinExistence type="predicted"/>
<dbReference type="Proteomes" id="UP001218208">
    <property type="component" value="Unassembled WGS sequence"/>
</dbReference>
<name>A0AAI9FUJ5_STEMA</name>
<protein>
    <submittedName>
        <fullName evidence="1">Uncharacterized protein</fullName>
    </submittedName>
</protein>
<gene>
    <name evidence="1" type="ORF">QEG23_002231</name>
</gene>
<dbReference type="EMBL" id="ABLOJW010000010">
    <property type="protein sequence ID" value="EKT4092711.1"/>
    <property type="molecule type" value="Genomic_DNA"/>
</dbReference>
<sequence length="223" mass="23655">MLSDADQDRLVEMLVATAEVMGEQIRPTAAAYMVADLATYPLPVLANALTACRREVKGKLSLAAIMERIDDGHPAPNEAWAVAIRAADEAVTLVWSEQTRDAWTAALPLVEAGDKIAGRAAFLEVYTRLVKEARAAGCCAVYQPSLGHDAGARDAALQQAVNAGRLAHEQVAEYLTLPPATPAFNPLALLAGRVEASPEANERARKRLAEIAELFGSAQDAAA</sequence>